<protein>
    <recommendedName>
        <fullName evidence="3">Polymer-forming protein</fullName>
    </recommendedName>
</protein>
<dbReference type="OrthoDB" id="350937at2157"/>
<evidence type="ECO:0000313" key="2">
    <source>
        <dbReference type="Proteomes" id="UP000276588"/>
    </source>
</evidence>
<sequence length="261" mass="27768">MASIEKTRAIIEENETYDGKITPTVKSEISRPVKIKPGATVEGSIYGETINIDRGKVEGSVMGAESVELESGNVDGDIGTDGRITSSASAVYGTITGQRVRLTNTIVYGNVVGSNVVLENCVVIGLITAETRLSATNTLCYSFKTYGEATLTGVSTVLPQAIVEGKVEFDTPVTVTGLGQLDIDEADFPTMDEDDLIELHESTYLTLSPRILNLEVVTDRLEELELTLQKVVTATSGVDTPAAGEILNTLGVSDDHVPDII</sequence>
<evidence type="ECO:0008006" key="3">
    <source>
        <dbReference type="Google" id="ProtNLM"/>
    </source>
</evidence>
<name>A0A3A6Q0P3_9EURY</name>
<gene>
    <name evidence="1" type="ORF">DM826_03355</name>
</gene>
<evidence type="ECO:0000313" key="1">
    <source>
        <dbReference type="EMBL" id="RJX44125.1"/>
    </source>
</evidence>
<accession>A0A3A6Q0P3</accession>
<dbReference type="RefSeq" id="WP_120101466.1">
    <property type="nucleotide sequence ID" value="NZ_QKNY01000005.1"/>
</dbReference>
<organism evidence="1 2">
    <name type="scientific">Halonotius aquaticus</name>
    <dbReference type="NCBI Taxonomy" id="2216978"/>
    <lineage>
        <taxon>Archaea</taxon>
        <taxon>Methanobacteriati</taxon>
        <taxon>Methanobacteriota</taxon>
        <taxon>Stenosarchaea group</taxon>
        <taxon>Halobacteria</taxon>
        <taxon>Halobacteriales</taxon>
        <taxon>Haloferacaceae</taxon>
        <taxon>Halonotius</taxon>
    </lineage>
</organism>
<dbReference type="EMBL" id="QKNY01000005">
    <property type="protein sequence ID" value="RJX44125.1"/>
    <property type="molecule type" value="Genomic_DNA"/>
</dbReference>
<keyword evidence="2" id="KW-1185">Reference proteome</keyword>
<proteinExistence type="predicted"/>
<dbReference type="AlphaFoldDB" id="A0A3A6Q0P3"/>
<dbReference type="Proteomes" id="UP000276588">
    <property type="component" value="Unassembled WGS sequence"/>
</dbReference>
<comment type="caution">
    <text evidence="1">The sequence shown here is derived from an EMBL/GenBank/DDBJ whole genome shotgun (WGS) entry which is preliminary data.</text>
</comment>
<reference evidence="1 2" key="1">
    <citation type="submission" date="2018-06" db="EMBL/GenBank/DDBJ databases">
        <title>Halonotius sp. F13-13 a new haloarchaeeon isolated from a solar saltern from Isla Cristina, Huelva, Spain.</title>
        <authorList>
            <person name="Duran-Viseras A."/>
            <person name="Sanchez-Porro C."/>
            <person name="Ventosa A."/>
        </authorList>
    </citation>
    <scope>NUCLEOTIDE SEQUENCE [LARGE SCALE GENOMIC DNA]</scope>
    <source>
        <strain evidence="1 2">F13-13</strain>
    </source>
</reference>